<protein>
    <submittedName>
        <fullName evidence="1">Uncharacterized protein</fullName>
    </submittedName>
</protein>
<sequence length="165" mass="18241">MDSDLDLSESYQEEGSFITPTGLLSQSKLGDDGAVSSGGSSFLGKILAFTRQIKSTVLIDKYEQGPPPIHHRKFRQLASTLARSLSTTSMCPKRLYTTVISSCFNEDSYFCAAISRPNLKNRLLNGSAPHLAYQTYQTHCRLYFHLFSLRNESLPRAGSFTSSTG</sequence>
<keyword evidence="2" id="KW-1185">Reference proteome</keyword>
<dbReference type="InParanoid" id="A0A0V1AYF4"/>
<gene>
    <name evidence="1" type="ORF">T01_10618</name>
</gene>
<dbReference type="OrthoDB" id="5942686at2759"/>
<dbReference type="Proteomes" id="UP000054776">
    <property type="component" value="Unassembled WGS sequence"/>
</dbReference>
<accession>A0A0V1AYF4</accession>
<proteinExistence type="predicted"/>
<reference evidence="1 2" key="1">
    <citation type="submission" date="2015-01" db="EMBL/GenBank/DDBJ databases">
        <title>Evolution of Trichinella species and genotypes.</title>
        <authorList>
            <person name="Korhonen P.K."/>
            <person name="Edoardo P."/>
            <person name="Giuseppe L.R."/>
            <person name="Gasser R.B."/>
        </authorList>
    </citation>
    <scope>NUCLEOTIDE SEQUENCE [LARGE SCALE GENOMIC DNA]</scope>
    <source>
        <strain evidence="1">ISS3</strain>
    </source>
</reference>
<evidence type="ECO:0000313" key="1">
    <source>
        <dbReference type="EMBL" id="KRY29765.1"/>
    </source>
</evidence>
<dbReference type="EMBL" id="JYDH01000161">
    <property type="protein sequence ID" value="KRY29765.1"/>
    <property type="molecule type" value="Genomic_DNA"/>
</dbReference>
<name>A0A0V1AYF4_TRISP</name>
<evidence type="ECO:0000313" key="2">
    <source>
        <dbReference type="Proteomes" id="UP000054776"/>
    </source>
</evidence>
<comment type="caution">
    <text evidence="1">The sequence shown here is derived from an EMBL/GenBank/DDBJ whole genome shotgun (WGS) entry which is preliminary data.</text>
</comment>
<organism evidence="1 2">
    <name type="scientific">Trichinella spiralis</name>
    <name type="common">Trichina worm</name>
    <dbReference type="NCBI Taxonomy" id="6334"/>
    <lineage>
        <taxon>Eukaryota</taxon>
        <taxon>Metazoa</taxon>
        <taxon>Ecdysozoa</taxon>
        <taxon>Nematoda</taxon>
        <taxon>Enoplea</taxon>
        <taxon>Dorylaimia</taxon>
        <taxon>Trichinellida</taxon>
        <taxon>Trichinellidae</taxon>
        <taxon>Trichinella</taxon>
    </lineage>
</organism>
<dbReference type="AlphaFoldDB" id="A0A0V1AYF4"/>